<dbReference type="HOGENOM" id="CLU_3111063_0_0_9"/>
<reference evidence="1" key="1">
    <citation type="journal article" date="2010" name="Microbiol. Resour. Announc.">
        <title>Comparative genomics of the bacterial genus Listeria: Genome evolution is characterized by limited gene acquisition and limited gene loss.</title>
        <authorList>
            <person name="den Bakker H.C."/>
            <person name="Cummings C.A."/>
            <person name="Ferreira V."/>
            <person name="Vatta P."/>
            <person name="Orsi R.H."/>
            <person name="Degoricija L."/>
            <person name="Barker M."/>
            <person name="Petrauskene O."/>
            <person name="Furtado M.R."/>
            <person name="Wiedmann M."/>
        </authorList>
    </citation>
    <scope>NUCLEOTIDE SEQUENCE [LARGE SCALE GENOMIC DNA]</scope>
    <source>
        <strain evidence="1">FSL N1-067</strain>
    </source>
</reference>
<accession>E3ZML1</accession>
<dbReference type="Proteomes" id="UP000004302">
    <property type="component" value="Chromosome"/>
</dbReference>
<dbReference type="EMBL" id="ADXJ01000254">
    <property type="protein sequence ID" value="EFS01136.1"/>
    <property type="molecule type" value="Genomic_DNA"/>
</dbReference>
<dbReference type="AlphaFoldDB" id="E3ZML1"/>
<comment type="caution">
    <text evidence="1">The sequence shown here is derived from an EMBL/GenBank/DDBJ whole genome shotgun (WGS) entry which is preliminary data.</text>
</comment>
<organism evidence="1">
    <name type="scientific">Listeria seeligeri FSL N1-067</name>
    <dbReference type="NCBI Taxonomy" id="702453"/>
    <lineage>
        <taxon>Bacteria</taxon>
        <taxon>Bacillati</taxon>
        <taxon>Bacillota</taxon>
        <taxon>Bacilli</taxon>
        <taxon>Bacillales</taxon>
        <taxon>Listeriaceae</taxon>
        <taxon>Listeria</taxon>
    </lineage>
</organism>
<protein>
    <recommendedName>
        <fullName evidence="2">SMI1/KNR4 family protein</fullName>
    </recommendedName>
</protein>
<name>E3ZML1_LISSE</name>
<evidence type="ECO:0008006" key="2">
    <source>
        <dbReference type="Google" id="ProtNLM"/>
    </source>
</evidence>
<evidence type="ECO:0000313" key="1">
    <source>
        <dbReference type="EMBL" id="EFS01136.1"/>
    </source>
</evidence>
<sequence length="50" mass="5786">ILFGDGDISWYVWDSEIDEFQELDKPSGEVYEVYDNLNDMLIATLEMAVP</sequence>
<proteinExistence type="predicted"/>
<gene>
    <name evidence="1" type="ORF">NT03LS_0663</name>
</gene>
<feature type="non-terminal residue" evidence="1">
    <location>
        <position position="1"/>
    </location>
</feature>